<protein>
    <submittedName>
        <fullName evidence="1">Uncharacterized protein</fullName>
    </submittedName>
</protein>
<accession>A0ABR4CSY4</accession>
<gene>
    <name evidence="1" type="ORF">VTL71DRAFT_10294</name>
</gene>
<sequence>MQGIGRCPNQGDDKRSLLLHVRASKSTLAVIYTCFVVVVRVGGQSHTPTLDYNTVSYNKMHSSISETSSDSYGSFVFQECSDPLHYIKGSSIDAIYENDARTQCSAKQESAIIPMRFKHPVSSDCPAIVVQRKTYGYPHVAV</sequence>
<reference evidence="1 2" key="1">
    <citation type="journal article" date="2024" name="Commun. Biol.">
        <title>Comparative genomic analysis of thermophilic fungi reveals convergent evolutionary adaptations and gene losses.</title>
        <authorList>
            <person name="Steindorff A.S."/>
            <person name="Aguilar-Pontes M.V."/>
            <person name="Robinson A.J."/>
            <person name="Andreopoulos B."/>
            <person name="LaButti K."/>
            <person name="Kuo A."/>
            <person name="Mondo S."/>
            <person name="Riley R."/>
            <person name="Otillar R."/>
            <person name="Haridas S."/>
            <person name="Lipzen A."/>
            <person name="Grimwood J."/>
            <person name="Schmutz J."/>
            <person name="Clum A."/>
            <person name="Reid I.D."/>
            <person name="Moisan M.C."/>
            <person name="Butler G."/>
            <person name="Nguyen T.T.M."/>
            <person name="Dewar K."/>
            <person name="Conant G."/>
            <person name="Drula E."/>
            <person name="Henrissat B."/>
            <person name="Hansel C."/>
            <person name="Singer S."/>
            <person name="Hutchinson M.I."/>
            <person name="de Vries R.P."/>
            <person name="Natvig D.O."/>
            <person name="Powell A.J."/>
            <person name="Tsang A."/>
            <person name="Grigoriev I.V."/>
        </authorList>
    </citation>
    <scope>NUCLEOTIDE SEQUENCE [LARGE SCALE GENOMIC DNA]</scope>
    <source>
        <strain evidence="1 2">CBS 494.80</strain>
    </source>
</reference>
<proteinExistence type="predicted"/>
<name>A0ABR4CSY4_9HELO</name>
<dbReference type="Proteomes" id="UP001595075">
    <property type="component" value="Unassembled WGS sequence"/>
</dbReference>
<dbReference type="EMBL" id="JAZHXI010000003">
    <property type="protein sequence ID" value="KAL2072970.1"/>
    <property type="molecule type" value="Genomic_DNA"/>
</dbReference>
<keyword evidence="2" id="KW-1185">Reference proteome</keyword>
<evidence type="ECO:0000313" key="1">
    <source>
        <dbReference type="EMBL" id="KAL2072970.1"/>
    </source>
</evidence>
<comment type="caution">
    <text evidence="1">The sequence shown here is derived from an EMBL/GenBank/DDBJ whole genome shotgun (WGS) entry which is preliminary data.</text>
</comment>
<evidence type="ECO:0000313" key="2">
    <source>
        <dbReference type="Proteomes" id="UP001595075"/>
    </source>
</evidence>
<organism evidence="1 2">
    <name type="scientific">Oculimacula yallundae</name>
    <dbReference type="NCBI Taxonomy" id="86028"/>
    <lineage>
        <taxon>Eukaryota</taxon>
        <taxon>Fungi</taxon>
        <taxon>Dikarya</taxon>
        <taxon>Ascomycota</taxon>
        <taxon>Pezizomycotina</taxon>
        <taxon>Leotiomycetes</taxon>
        <taxon>Helotiales</taxon>
        <taxon>Ploettnerulaceae</taxon>
        <taxon>Oculimacula</taxon>
    </lineage>
</organism>